<name>A0A9D4RT54_DREPO</name>
<accession>A0A9D4RT54</accession>
<organism evidence="1 2">
    <name type="scientific">Dreissena polymorpha</name>
    <name type="common">Zebra mussel</name>
    <name type="synonym">Mytilus polymorpha</name>
    <dbReference type="NCBI Taxonomy" id="45954"/>
    <lineage>
        <taxon>Eukaryota</taxon>
        <taxon>Metazoa</taxon>
        <taxon>Spiralia</taxon>
        <taxon>Lophotrochozoa</taxon>
        <taxon>Mollusca</taxon>
        <taxon>Bivalvia</taxon>
        <taxon>Autobranchia</taxon>
        <taxon>Heteroconchia</taxon>
        <taxon>Euheterodonta</taxon>
        <taxon>Imparidentia</taxon>
        <taxon>Neoheterodontei</taxon>
        <taxon>Myida</taxon>
        <taxon>Dreissenoidea</taxon>
        <taxon>Dreissenidae</taxon>
        <taxon>Dreissena</taxon>
    </lineage>
</organism>
<sequence>MELSAEIHKQLPVYHTRAMRREFYSLFGQQMSDKAGFLREAYRRLTGDCSASVNYEQGEVDKKNTYILEMEDPDIIDYPRIDKLTAAILAVT</sequence>
<dbReference type="EMBL" id="JAIWYP010000001">
    <property type="protein sequence ID" value="KAH3880696.1"/>
    <property type="molecule type" value="Genomic_DNA"/>
</dbReference>
<evidence type="ECO:0000313" key="2">
    <source>
        <dbReference type="Proteomes" id="UP000828390"/>
    </source>
</evidence>
<keyword evidence="2" id="KW-1185">Reference proteome</keyword>
<dbReference type="AlphaFoldDB" id="A0A9D4RT54"/>
<reference evidence="1" key="2">
    <citation type="submission" date="2020-11" db="EMBL/GenBank/DDBJ databases">
        <authorList>
            <person name="McCartney M.A."/>
            <person name="Auch B."/>
            <person name="Kono T."/>
            <person name="Mallez S."/>
            <person name="Becker A."/>
            <person name="Gohl D.M."/>
            <person name="Silverstein K.A.T."/>
            <person name="Koren S."/>
            <person name="Bechman K.B."/>
            <person name="Herman A."/>
            <person name="Abrahante J.E."/>
            <person name="Garbe J."/>
        </authorList>
    </citation>
    <scope>NUCLEOTIDE SEQUENCE</scope>
    <source>
        <strain evidence="1">Duluth1</strain>
        <tissue evidence="1">Whole animal</tissue>
    </source>
</reference>
<comment type="caution">
    <text evidence="1">The sequence shown here is derived from an EMBL/GenBank/DDBJ whole genome shotgun (WGS) entry which is preliminary data.</text>
</comment>
<evidence type="ECO:0000313" key="1">
    <source>
        <dbReference type="EMBL" id="KAH3880696.1"/>
    </source>
</evidence>
<reference evidence="1" key="1">
    <citation type="journal article" date="2019" name="bioRxiv">
        <title>The Genome of the Zebra Mussel, Dreissena polymorpha: A Resource for Invasive Species Research.</title>
        <authorList>
            <person name="McCartney M.A."/>
            <person name="Auch B."/>
            <person name="Kono T."/>
            <person name="Mallez S."/>
            <person name="Zhang Y."/>
            <person name="Obille A."/>
            <person name="Becker A."/>
            <person name="Abrahante J.E."/>
            <person name="Garbe J."/>
            <person name="Badalamenti J.P."/>
            <person name="Herman A."/>
            <person name="Mangelson H."/>
            <person name="Liachko I."/>
            <person name="Sullivan S."/>
            <person name="Sone E.D."/>
            <person name="Koren S."/>
            <person name="Silverstein K.A.T."/>
            <person name="Beckman K.B."/>
            <person name="Gohl D.M."/>
        </authorList>
    </citation>
    <scope>NUCLEOTIDE SEQUENCE</scope>
    <source>
        <strain evidence="1">Duluth1</strain>
        <tissue evidence="1">Whole animal</tissue>
    </source>
</reference>
<proteinExistence type="predicted"/>
<dbReference type="Proteomes" id="UP000828390">
    <property type="component" value="Unassembled WGS sequence"/>
</dbReference>
<protein>
    <submittedName>
        <fullName evidence="1">Uncharacterized protein</fullName>
    </submittedName>
</protein>
<gene>
    <name evidence="1" type="ORF">DPMN_004618</name>
</gene>